<protein>
    <submittedName>
        <fullName evidence="1">Uncharacterized protein</fullName>
    </submittedName>
</protein>
<reference evidence="1" key="1">
    <citation type="submission" date="2021-05" db="EMBL/GenBank/DDBJ databases">
        <authorList>
            <person name="Alioto T."/>
            <person name="Alioto T."/>
            <person name="Gomez Garrido J."/>
        </authorList>
    </citation>
    <scope>NUCLEOTIDE SEQUENCE</scope>
</reference>
<proteinExistence type="predicted"/>
<name>A0A8D9EX58_9HEMI</name>
<dbReference type="EMBL" id="HBUF01578222">
    <property type="protein sequence ID" value="CAG6769226.1"/>
    <property type="molecule type" value="Transcribed_RNA"/>
</dbReference>
<organism evidence="1">
    <name type="scientific">Cacopsylla melanoneura</name>
    <dbReference type="NCBI Taxonomy" id="428564"/>
    <lineage>
        <taxon>Eukaryota</taxon>
        <taxon>Metazoa</taxon>
        <taxon>Ecdysozoa</taxon>
        <taxon>Arthropoda</taxon>
        <taxon>Hexapoda</taxon>
        <taxon>Insecta</taxon>
        <taxon>Pterygota</taxon>
        <taxon>Neoptera</taxon>
        <taxon>Paraneoptera</taxon>
        <taxon>Hemiptera</taxon>
        <taxon>Sternorrhyncha</taxon>
        <taxon>Psylloidea</taxon>
        <taxon>Psyllidae</taxon>
        <taxon>Psyllinae</taxon>
        <taxon>Cacopsylla</taxon>
    </lineage>
</organism>
<dbReference type="AlphaFoldDB" id="A0A8D9EX58"/>
<evidence type="ECO:0000313" key="1">
    <source>
        <dbReference type="EMBL" id="CAG6769226.1"/>
    </source>
</evidence>
<sequence length="117" mass="13899">MCCVFCSSQATQNCSVLVVVTWVRVRLGNRFELWQRTSQNIWRSPLSCDSTLTKESMQLEGLFLCVSKKWDLRRPTEFVFLDILRFYWSKYLPAAFSKGFQMEFKVKFFLDILGFRL</sequence>
<accession>A0A8D9EX58</accession>